<feature type="region of interest" description="Disordered" evidence="1">
    <location>
        <begin position="46"/>
        <end position="82"/>
    </location>
</feature>
<sequence>MALVRRIFSYDDIEDKVIHDFLESIPERQRSRHIRMAIRLYINETRGSGNIPTSSNQNISSNTKKDHETKPKTVEQKEKTSDEFIDLDQDFLDDLGK</sequence>
<name>A0ABW4KHT6_9BACI</name>
<proteinExistence type="predicted"/>
<gene>
    <name evidence="2" type="ORF">ACFSCZ_13240</name>
</gene>
<dbReference type="GeneID" id="56393114"/>
<protein>
    <recommendedName>
        <fullName evidence="4">Plasmid segregation centromere-binding protein ParR</fullName>
    </recommendedName>
</protein>
<feature type="compositionally biased region" description="Polar residues" evidence="1">
    <location>
        <begin position="46"/>
        <end position="62"/>
    </location>
</feature>
<evidence type="ECO:0000313" key="3">
    <source>
        <dbReference type="Proteomes" id="UP001597301"/>
    </source>
</evidence>
<comment type="caution">
    <text evidence="2">The sequence shown here is derived from an EMBL/GenBank/DDBJ whole genome shotgun (WGS) entry which is preliminary data.</text>
</comment>
<dbReference type="EMBL" id="JBHUEO010000038">
    <property type="protein sequence ID" value="MFD1707687.1"/>
    <property type="molecule type" value="Genomic_DNA"/>
</dbReference>
<keyword evidence="3" id="KW-1185">Reference proteome</keyword>
<dbReference type="RefSeq" id="WP_144463410.1">
    <property type="nucleotide sequence ID" value="NZ_JBHUEO010000038.1"/>
</dbReference>
<dbReference type="Proteomes" id="UP001597301">
    <property type="component" value="Unassembled WGS sequence"/>
</dbReference>
<accession>A0ABW4KHT6</accession>
<reference evidence="3" key="1">
    <citation type="journal article" date="2019" name="Int. J. Syst. Evol. Microbiol.">
        <title>The Global Catalogue of Microorganisms (GCM) 10K type strain sequencing project: providing services to taxonomists for standard genome sequencing and annotation.</title>
        <authorList>
            <consortium name="The Broad Institute Genomics Platform"/>
            <consortium name="The Broad Institute Genome Sequencing Center for Infectious Disease"/>
            <person name="Wu L."/>
            <person name="Ma J."/>
        </authorList>
    </citation>
    <scope>NUCLEOTIDE SEQUENCE [LARGE SCALE GENOMIC DNA]</scope>
    <source>
        <strain evidence="3">CGMCC 1.12295</strain>
    </source>
</reference>
<evidence type="ECO:0008006" key="4">
    <source>
        <dbReference type="Google" id="ProtNLM"/>
    </source>
</evidence>
<dbReference type="Gene3D" id="6.10.180.20">
    <property type="match status" value="1"/>
</dbReference>
<evidence type="ECO:0000313" key="2">
    <source>
        <dbReference type="EMBL" id="MFD1707687.1"/>
    </source>
</evidence>
<organism evidence="2 3">
    <name type="scientific">Siminovitchia sediminis</name>
    <dbReference type="NCBI Taxonomy" id="1274353"/>
    <lineage>
        <taxon>Bacteria</taxon>
        <taxon>Bacillati</taxon>
        <taxon>Bacillota</taxon>
        <taxon>Bacilli</taxon>
        <taxon>Bacillales</taxon>
        <taxon>Bacillaceae</taxon>
        <taxon>Siminovitchia</taxon>
    </lineage>
</organism>
<evidence type="ECO:0000256" key="1">
    <source>
        <dbReference type="SAM" id="MobiDB-lite"/>
    </source>
</evidence>
<feature type="compositionally biased region" description="Basic and acidic residues" evidence="1">
    <location>
        <begin position="63"/>
        <end position="82"/>
    </location>
</feature>